<dbReference type="InterPro" id="IPR011006">
    <property type="entry name" value="CheY-like_superfamily"/>
</dbReference>
<reference evidence="4 5" key="1">
    <citation type="submission" date="2024-08" db="EMBL/GenBank/DDBJ databases">
        <title>Pantoea ronii - a newly identified human opportunistic pathogen.</title>
        <authorList>
            <person name="Keidar-Friedman D."/>
            <person name="Sorek N."/>
            <person name="Leshin-Carmel D."/>
            <person name="Tsur A."/>
            <person name="Amsalem M."/>
            <person name="Tolkach D."/>
            <person name="Brosh-Nissimov T."/>
        </authorList>
    </citation>
    <scope>NUCLEOTIDE SEQUENCE [LARGE SCALE GENOMIC DNA]</scope>
    <source>
        <strain evidence="4 5">AA23256</strain>
    </source>
</reference>
<dbReference type="Pfam" id="PF03861">
    <property type="entry name" value="ANTAR"/>
    <property type="match status" value="1"/>
</dbReference>
<feature type="domain" description="Response regulatory" evidence="2">
    <location>
        <begin position="13"/>
        <end position="119"/>
    </location>
</feature>
<dbReference type="PROSITE" id="PS50110">
    <property type="entry name" value="RESPONSE_REGULATORY"/>
    <property type="match status" value="1"/>
</dbReference>
<dbReference type="RefSeq" id="WP_397212604.1">
    <property type="nucleotide sequence ID" value="NZ_JBGFSN010000004.1"/>
</dbReference>
<dbReference type="InterPro" id="IPR005561">
    <property type="entry name" value="ANTAR"/>
</dbReference>
<evidence type="ECO:0000313" key="4">
    <source>
        <dbReference type="EMBL" id="MFH8133544.1"/>
    </source>
</evidence>
<evidence type="ECO:0000259" key="3">
    <source>
        <dbReference type="PROSITE" id="PS50921"/>
    </source>
</evidence>
<accession>A0ABW7PUR4</accession>
<proteinExistence type="predicted"/>
<dbReference type="SUPFAM" id="SSF52172">
    <property type="entry name" value="CheY-like"/>
    <property type="match status" value="1"/>
</dbReference>
<comment type="caution">
    <text evidence="4">The sequence shown here is derived from an EMBL/GenBank/DDBJ whole genome shotgun (WGS) entry which is preliminary data.</text>
</comment>
<dbReference type="Gene3D" id="1.10.10.10">
    <property type="entry name" value="Winged helix-like DNA-binding domain superfamily/Winged helix DNA-binding domain"/>
    <property type="match status" value="1"/>
</dbReference>
<dbReference type="Proteomes" id="UP001611251">
    <property type="component" value="Unassembled WGS sequence"/>
</dbReference>
<sequence length="198" mass="22046">MKTLLSPDFDAQPLLLVDCEARSREALEKNLTRMGIRWHHLTADEAIPLLTPCAVLVELEAFASPLTLQRVNMAGIPVIALTSHEGLSQVQRALTLGATAILSKPITQRAIYTTLMMAVGLRQQLHESQQQQELLRQRLAATPQITRALAALMLAENIDEQQAWVRLRTESMRTNQPVAQVAEQWLRQSAPDAQGRSL</sequence>
<gene>
    <name evidence="4" type="ORF">ABU178_05040</name>
</gene>
<dbReference type="PROSITE" id="PS50921">
    <property type="entry name" value="ANTAR"/>
    <property type="match status" value="1"/>
</dbReference>
<dbReference type="InterPro" id="IPR036388">
    <property type="entry name" value="WH-like_DNA-bd_sf"/>
</dbReference>
<name>A0ABW7PUR4_9GAMM</name>
<dbReference type="InterPro" id="IPR001789">
    <property type="entry name" value="Sig_transdc_resp-reg_receiver"/>
</dbReference>
<evidence type="ECO:0000256" key="1">
    <source>
        <dbReference type="PROSITE-ProRule" id="PRU00169"/>
    </source>
</evidence>
<comment type="caution">
    <text evidence="1">Lacks conserved residue(s) required for the propagation of feature annotation.</text>
</comment>
<evidence type="ECO:0000313" key="5">
    <source>
        <dbReference type="Proteomes" id="UP001611251"/>
    </source>
</evidence>
<keyword evidence="5" id="KW-1185">Reference proteome</keyword>
<protein>
    <submittedName>
        <fullName evidence="4">ANTAR domain-containing response regulator</fullName>
    </submittedName>
</protein>
<dbReference type="EMBL" id="JBGFSN010000004">
    <property type="protein sequence ID" value="MFH8133544.1"/>
    <property type="molecule type" value="Genomic_DNA"/>
</dbReference>
<dbReference type="SMART" id="SM01012">
    <property type="entry name" value="ANTAR"/>
    <property type="match status" value="1"/>
</dbReference>
<dbReference type="SMART" id="SM00448">
    <property type="entry name" value="REC"/>
    <property type="match status" value="1"/>
</dbReference>
<dbReference type="Gene3D" id="3.40.50.2300">
    <property type="match status" value="1"/>
</dbReference>
<organism evidence="4 5">
    <name type="scientific">Pantoea osteomyelitidis</name>
    <dbReference type="NCBI Taxonomy" id="3230026"/>
    <lineage>
        <taxon>Bacteria</taxon>
        <taxon>Pseudomonadati</taxon>
        <taxon>Pseudomonadota</taxon>
        <taxon>Gammaproteobacteria</taxon>
        <taxon>Enterobacterales</taxon>
        <taxon>Erwiniaceae</taxon>
        <taxon>Pantoea</taxon>
    </lineage>
</organism>
<feature type="domain" description="ANTAR" evidence="3">
    <location>
        <begin position="125"/>
        <end position="186"/>
    </location>
</feature>
<evidence type="ECO:0000259" key="2">
    <source>
        <dbReference type="PROSITE" id="PS50110"/>
    </source>
</evidence>